<dbReference type="CDD" id="cd17546">
    <property type="entry name" value="REC_hyHK_CKI1_RcsC-like"/>
    <property type="match status" value="1"/>
</dbReference>
<dbReference type="PROSITE" id="PS50011">
    <property type="entry name" value="PROTEIN_KINASE_DOM"/>
    <property type="match status" value="1"/>
</dbReference>
<dbReference type="PANTHER" id="PTHR43719:SF28">
    <property type="entry name" value="PEROXIDE STRESS-ACTIVATED HISTIDINE KINASE MAK1-RELATED"/>
    <property type="match status" value="1"/>
</dbReference>
<dbReference type="InterPro" id="IPR003594">
    <property type="entry name" value="HATPase_dom"/>
</dbReference>
<evidence type="ECO:0000313" key="6">
    <source>
        <dbReference type="EMBL" id="CAD8120339.1"/>
    </source>
</evidence>
<dbReference type="Pfam" id="PF00072">
    <property type="entry name" value="Response_reg"/>
    <property type="match status" value="1"/>
</dbReference>
<evidence type="ECO:0000259" key="3">
    <source>
        <dbReference type="PROSITE" id="PS50011"/>
    </source>
</evidence>
<dbReference type="GO" id="GO:0005524">
    <property type="term" value="F:ATP binding"/>
    <property type="evidence" value="ECO:0007669"/>
    <property type="project" value="InterPro"/>
</dbReference>
<dbReference type="InterPro" id="IPR005467">
    <property type="entry name" value="His_kinase_dom"/>
</dbReference>
<keyword evidence="7" id="KW-1185">Reference proteome</keyword>
<dbReference type="InterPro" id="IPR001789">
    <property type="entry name" value="Sig_transdc_resp-reg_receiver"/>
</dbReference>
<dbReference type="SMART" id="SM00220">
    <property type="entry name" value="S_TKc"/>
    <property type="match status" value="1"/>
</dbReference>
<evidence type="ECO:0000313" key="7">
    <source>
        <dbReference type="Proteomes" id="UP000692954"/>
    </source>
</evidence>
<dbReference type="PANTHER" id="PTHR43719">
    <property type="entry name" value="TWO-COMPONENT HISTIDINE KINASE"/>
    <property type="match status" value="1"/>
</dbReference>
<keyword evidence="1 2" id="KW-0597">Phosphoprotein</keyword>
<feature type="domain" description="Protein kinase" evidence="3">
    <location>
        <begin position="152"/>
        <end position="420"/>
    </location>
</feature>
<dbReference type="GO" id="GO:0000155">
    <property type="term" value="F:phosphorelay sensor kinase activity"/>
    <property type="evidence" value="ECO:0007669"/>
    <property type="project" value="InterPro"/>
</dbReference>
<feature type="domain" description="Response regulatory" evidence="5">
    <location>
        <begin position="1186"/>
        <end position="1312"/>
    </location>
</feature>
<accession>A0A8S1QY28</accession>
<dbReference type="PROSITE" id="PS50110">
    <property type="entry name" value="RESPONSE_REGULATORY"/>
    <property type="match status" value="1"/>
</dbReference>
<organism evidence="6 7">
    <name type="scientific">Paramecium sonneborni</name>
    <dbReference type="NCBI Taxonomy" id="65129"/>
    <lineage>
        <taxon>Eukaryota</taxon>
        <taxon>Sar</taxon>
        <taxon>Alveolata</taxon>
        <taxon>Ciliophora</taxon>
        <taxon>Intramacronucleata</taxon>
        <taxon>Oligohymenophorea</taxon>
        <taxon>Peniculida</taxon>
        <taxon>Parameciidae</taxon>
        <taxon>Paramecium</taxon>
    </lineage>
</organism>
<name>A0A8S1QY28_9CILI</name>
<dbReference type="EMBL" id="CAJJDN010000125">
    <property type="protein sequence ID" value="CAD8120339.1"/>
    <property type="molecule type" value="Genomic_DNA"/>
</dbReference>
<dbReference type="InterPro" id="IPR003661">
    <property type="entry name" value="HisK_dim/P_dom"/>
</dbReference>
<dbReference type="CDD" id="cd00082">
    <property type="entry name" value="HisKA"/>
    <property type="match status" value="1"/>
</dbReference>
<dbReference type="SMART" id="SM00387">
    <property type="entry name" value="HATPase_c"/>
    <property type="match status" value="1"/>
</dbReference>
<gene>
    <name evidence="6" type="ORF">PSON_ATCC_30995.1.T1250156</name>
</gene>
<dbReference type="PROSITE" id="PS50109">
    <property type="entry name" value="HIS_KIN"/>
    <property type="match status" value="1"/>
</dbReference>
<dbReference type="OrthoDB" id="315493at2759"/>
<protein>
    <submittedName>
        <fullName evidence="6">Uncharacterized protein</fullName>
    </submittedName>
</protein>
<sequence>MKQTKKRVSYIKNQKPTNIEWILNLLDQIPKYQLQQSNMKKIQAIQLNKLQDCDQLLKSSLYTYDNKINKFTQMQFTLYPNMLIADNQEYLVLSSCIMNKKIIQYKEFTAQGLQLLNSQGNLFLFYESYVQQLNWEKQLKRFSKLQNFSNKYTIQEKLSIQNHYACVKNKNNRVYTVQLIRLSSLSEQLYEALMNEINILMCFKQNGLHQFHALFEDGDILYILYDYWVGDTLYKLIQQGFKLTASQIAQIIFQIIKVIRFLHQNNLYHGAILPTNIILHRATTLQNQQGQQLKITLFNFAYRDANQYNLSWLNKKVPKQWIPPEFNNLQIKTDFSNIDGYQIGVLLYYLTFHNNTANKSSLSFYKSLDNFKIDYQWLKSIKQEQQQEYSFSLIELLCGLLDPDFQNRITLNNALAHQWLTNQRQKLNSQNEKPKILPSLRTILELREQSSCEMLSSRLGKEELHVTSSSEDDIEFCDDEYVHRISKENNKIPYYQNILNLIPNKHPSRNKQIIDQCQERIKICYVKSCCVVHGCAMKYILQILSNLAYIKLKVVVIDNKAINPDSIFVIIILEGKNKIQQLLENYDKYSFITFVVPIMIYKQDEKEKQVNRYLMLMKVFHMFLLMLYYCLQEIENGQAVIQFLIVTLMLLVKNYNEERRVNQNNTSIMEETINLRTQTEYEKINDITNGIVGVIKLDEQFEIIYQNKKSSYILSNKSINEVITQSPILIDKQTKQLLQEQCNIKLQSIQDFRDSLTLLSLKELLESIKLNLTLPHQLDVYILQGFEEQFFQILVQKENGDKTSYNIILQELPDYAHYIKKKHAQTTMKQLFKSFSHELNTSLNYILALAQVAQCHENVPKNVSEKYFLPILHCGRIMHSLISDIMDYNLILSKQFNVEVSNFNIPQLISEVIDLFKYQINQKHLKIEFQNNLLNYDLVSDRNRIRQILINLISNAQKFTFSGQIRIQVGAVINKKQLCVIFHVFDTGIGMKQEEVERLHQLLSSGIPQSARISQNTVGFGLGLYISNKIAEVLSQTRYEKGGGLRFESKYQQGFHAWFMARNQSYSPIYQQSNPTPIVRIRKKIQIDTMESQISRINAQPMRQKFSQILGIKDVKSERGLSKELSLKLRKPASKIARELFLAAITSERKIESYSINQETNDLEFESRIKHLNDNFTNKHQCNCPQILIVDDEQINIMALSMMLDQMGYSSDSVFNGEECVNLIFNNQKKTKCNKCKSQIYRMIFMDINMPILDGIQTTVKIKSKYSNIIVIACTAFSDTETRNICYKSGMSYHIQKPVKKDQLIEILSYYLN</sequence>
<evidence type="ECO:0000259" key="5">
    <source>
        <dbReference type="PROSITE" id="PS50110"/>
    </source>
</evidence>
<dbReference type="InterPro" id="IPR050956">
    <property type="entry name" value="2C_system_His_kinase"/>
</dbReference>
<feature type="domain" description="Histidine kinase" evidence="4">
    <location>
        <begin position="834"/>
        <end position="1054"/>
    </location>
</feature>
<evidence type="ECO:0000256" key="1">
    <source>
        <dbReference type="ARBA" id="ARBA00022553"/>
    </source>
</evidence>
<dbReference type="Proteomes" id="UP000692954">
    <property type="component" value="Unassembled WGS sequence"/>
</dbReference>
<dbReference type="SMART" id="SM00448">
    <property type="entry name" value="REC"/>
    <property type="match status" value="1"/>
</dbReference>
<proteinExistence type="predicted"/>
<dbReference type="Pfam" id="PF00069">
    <property type="entry name" value="Pkinase"/>
    <property type="match status" value="1"/>
</dbReference>
<feature type="modified residue" description="4-aspartylphosphate" evidence="2">
    <location>
        <position position="1247"/>
    </location>
</feature>
<evidence type="ECO:0000259" key="4">
    <source>
        <dbReference type="PROSITE" id="PS50109"/>
    </source>
</evidence>
<evidence type="ECO:0000256" key="2">
    <source>
        <dbReference type="PROSITE-ProRule" id="PRU00169"/>
    </source>
</evidence>
<reference evidence="6" key="1">
    <citation type="submission" date="2021-01" db="EMBL/GenBank/DDBJ databases">
        <authorList>
            <consortium name="Genoscope - CEA"/>
            <person name="William W."/>
        </authorList>
    </citation>
    <scope>NUCLEOTIDE SEQUENCE</scope>
</reference>
<dbReference type="InterPro" id="IPR000719">
    <property type="entry name" value="Prot_kinase_dom"/>
</dbReference>
<dbReference type="Pfam" id="PF02518">
    <property type="entry name" value="HATPase_c"/>
    <property type="match status" value="1"/>
</dbReference>
<comment type="caution">
    <text evidence="6">The sequence shown here is derived from an EMBL/GenBank/DDBJ whole genome shotgun (WGS) entry which is preliminary data.</text>
</comment>